<organism evidence="1 2">
    <name type="scientific">Janthinobacterium lividum</name>
    <dbReference type="NCBI Taxonomy" id="29581"/>
    <lineage>
        <taxon>Bacteria</taxon>
        <taxon>Pseudomonadati</taxon>
        <taxon>Pseudomonadota</taxon>
        <taxon>Betaproteobacteria</taxon>
        <taxon>Burkholderiales</taxon>
        <taxon>Oxalobacteraceae</taxon>
        <taxon>Janthinobacterium</taxon>
    </lineage>
</organism>
<name>A0A5C4NY33_9BURK</name>
<gene>
    <name evidence="1" type="ORF">FHI69_09560</name>
</gene>
<sequence>MTQYCISWVAVVVDAAPRAAGVARLPCRRVPEQIGGLAARPVRVPQGYVLAVQCRRGHLLDTLNSQAHDFSMRAQLPVQIGHTGKIDSLHQGRACCPVDNAQWQCQFKIPALKSGKKSDQLLQMRYKWAFSLRKNNARSKIGQALI</sequence>
<evidence type="ECO:0000313" key="2">
    <source>
        <dbReference type="Proteomes" id="UP000305681"/>
    </source>
</evidence>
<evidence type="ECO:0000313" key="1">
    <source>
        <dbReference type="EMBL" id="TNC77567.1"/>
    </source>
</evidence>
<protein>
    <submittedName>
        <fullName evidence="1">Uncharacterized protein</fullName>
    </submittedName>
</protein>
<proteinExistence type="predicted"/>
<accession>A0A5C4NY33</accession>
<dbReference type="AlphaFoldDB" id="A0A5C4NY33"/>
<dbReference type="EMBL" id="VDGE01000002">
    <property type="protein sequence ID" value="TNC77567.1"/>
    <property type="molecule type" value="Genomic_DNA"/>
</dbReference>
<dbReference type="RefSeq" id="WP_139090383.1">
    <property type="nucleotide sequence ID" value="NZ_VDGE01000002.1"/>
</dbReference>
<reference evidence="1 2" key="1">
    <citation type="submission" date="2019-06" db="EMBL/GenBank/DDBJ databases">
        <title>Genome sequence of Janthinobacterium lividum UCD_MED1.</title>
        <authorList>
            <person name="De Leon M.E."/>
            <person name="Jospin G."/>
        </authorList>
    </citation>
    <scope>NUCLEOTIDE SEQUENCE [LARGE SCALE GENOMIC DNA]</scope>
    <source>
        <strain evidence="1 2">UCD_MED1</strain>
    </source>
</reference>
<comment type="caution">
    <text evidence="1">The sequence shown here is derived from an EMBL/GenBank/DDBJ whole genome shotgun (WGS) entry which is preliminary data.</text>
</comment>
<dbReference type="Proteomes" id="UP000305681">
    <property type="component" value="Unassembled WGS sequence"/>
</dbReference>